<reference evidence="2" key="1">
    <citation type="journal article" date="2008" name="Nat. Genet.">
        <title>The Pristionchus pacificus genome provides a unique perspective on nematode lifestyle and parasitism.</title>
        <authorList>
            <person name="Dieterich C."/>
            <person name="Clifton S.W."/>
            <person name="Schuster L.N."/>
            <person name="Chinwalla A."/>
            <person name="Delehaunty K."/>
            <person name="Dinkelacker I."/>
            <person name="Fulton L."/>
            <person name="Fulton R."/>
            <person name="Godfrey J."/>
            <person name="Minx P."/>
            <person name="Mitreva M."/>
            <person name="Roeseler W."/>
            <person name="Tian H."/>
            <person name="Witte H."/>
            <person name="Yang S.P."/>
            <person name="Wilson R.K."/>
            <person name="Sommer R.J."/>
        </authorList>
    </citation>
    <scope>NUCLEOTIDE SEQUENCE [LARGE SCALE GENOMIC DNA]</scope>
    <source>
        <strain evidence="2">PS312</strain>
    </source>
</reference>
<dbReference type="AlphaFoldDB" id="A0A2A6CTM7"/>
<accession>A0A2A6CTM7</accession>
<proteinExistence type="predicted"/>
<dbReference type="Proteomes" id="UP000005239">
    <property type="component" value="Unassembled WGS sequence"/>
</dbReference>
<evidence type="ECO:0000313" key="1">
    <source>
        <dbReference type="EnsemblMetazoa" id="PPA39108.1"/>
    </source>
</evidence>
<dbReference type="EnsemblMetazoa" id="PPA39108.1">
    <property type="protein sequence ID" value="PPA39108.1"/>
    <property type="gene ID" value="WBGene00277477"/>
</dbReference>
<reference evidence="1" key="2">
    <citation type="submission" date="2022-06" db="UniProtKB">
        <authorList>
            <consortium name="EnsemblMetazoa"/>
        </authorList>
    </citation>
    <scope>IDENTIFICATION</scope>
    <source>
        <strain evidence="1">PS312</strain>
    </source>
</reference>
<name>A0A2A6CTM7_PRIPA</name>
<sequence>MRPFALESNKSWRSVFAIRFCSSSKPHFDVTSSGANEASMTKMKVPIVISALENPNYQSGHLTNWESILEFGRKFRFVLSRNENEAEMEDEEKQAHLKNLTFFVQYFTSDGHAWSFPAAMALSEKRCNWKKFRAY</sequence>
<protein>
    <submittedName>
        <fullName evidence="1">Uncharacterized protein</fullName>
    </submittedName>
</protein>
<organism evidence="1 2">
    <name type="scientific">Pristionchus pacificus</name>
    <name type="common">Parasitic nematode worm</name>
    <dbReference type="NCBI Taxonomy" id="54126"/>
    <lineage>
        <taxon>Eukaryota</taxon>
        <taxon>Metazoa</taxon>
        <taxon>Ecdysozoa</taxon>
        <taxon>Nematoda</taxon>
        <taxon>Chromadorea</taxon>
        <taxon>Rhabditida</taxon>
        <taxon>Rhabditina</taxon>
        <taxon>Diplogasteromorpha</taxon>
        <taxon>Diplogasteroidea</taxon>
        <taxon>Neodiplogasteridae</taxon>
        <taxon>Pristionchus</taxon>
    </lineage>
</organism>
<gene>
    <name evidence="1" type="primary">WBGene00277477</name>
</gene>
<evidence type="ECO:0000313" key="2">
    <source>
        <dbReference type="Proteomes" id="UP000005239"/>
    </source>
</evidence>
<keyword evidence="2" id="KW-1185">Reference proteome</keyword>
<accession>A0A8R1YZE8</accession>